<proteinExistence type="predicted"/>
<dbReference type="AlphaFoldDB" id="A0AAZ1XYE1"/>
<sequence>VKNKVFTRLYTFTSGAMAFDITQCHVWKKTPTEHVRTNTSCQLACFAVTSGHLAVIESTVNFPVYQNILESHLRPSDNGPKHTSKSSTEWLKNKKIKVLKWPKPRPQPDSNTVMNESNAVKECGPK</sequence>
<accession>A0AAZ1XYE1</accession>
<protein>
    <submittedName>
        <fullName evidence="2">Uncharacterized protein</fullName>
    </submittedName>
</protein>
<evidence type="ECO:0000313" key="3">
    <source>
        <dbReference type="Proteomes" id="UP000472276"/>
    </source>
</evidence>
<keyword evidence="3" id="KW-1185">Reference proteome</keyword>
<feature type="region of interest" description="Disordered" evidence="1">
    <location>
        <begin position="98"/>
        <end position="126"/>
    </location>
</feature>
<name>A0AAZ1XYE1_OREAU</name>
<evidence type="ECO:0000313" key="2">
    <source>
        <dbReference type="Ensembl" id="ENSOABP00000072567.1"/>
    </source>
</evidence>
<reference evidence="3" key="1">
    <citation type="submission" date="2020-03" db="EMBL/GenBank/DDBJ databases">
        <title>Evolution of repeat sequences and sex chromosomes of tilapia species revealed by chromosome-level genomes.</title>
        <authorList>
            <person name="Xu L."/>
            <person name="Tao W."/>
            <person name="Wang D."/>
            <person name="Zhou Q."/>
        </authorList>
    </citation>
    <scope>NUCLEOTIDE SEQUENCE [LARGE SCALE GENOMIC DNA]</scope>
    <source>
        <strain evidence="3">Israel</strain>
    </source>
</reference>
<dbReference type="InterPro" id="IPR036397">
    <property type="entry name" value="RNaseH_sf"/>
</dbReference>
<reference evidence="2" key="3">
    <citation type="submission" date="2025-09" db="UniProtKB">
        <authorList>
            <consortium name="Ensembl"/>
        </authorList>
    </citation>
    <scope>IDENTIFICATION</scope>
</reference>
<dbReference type="Gene3D" id="3.30.420.10">
    <property type="entry name" value="Ribonuclease H-like superfamily/Ribonuclease H"/>
    <property type="match status" value="1"/>
</dbReference>
<dbReference type="GO" id="GO:0003676">
    <property type="term" value="F:nucleic acid binding"/>
    <property type="evidence" value="ECO:0007669"/>
    <property type="project" value="InterPro"/>
</dbReference>
<feature type="compositionally biased region" description="Polar residues" evidence="1">
    <location>
        <begin position="108"/>
        <end position="118"/>
    </location>
</feature>
<feature type="region of interest" description="Disordered" evidence="1">
    <location>
        <begin position="72"/>
        <end position="91"/>
    </location>
</feature>
<dbReference type="Proteomes" id="UP000472276">
    <property type="component" value="Unassembled WGS sequence"/>
</dbReference>
<dbReference type="Ensembl" id="ENSOABT00000075514.1">
    <property type="protein sequence ID" value="ENSOABP00000072567.1"/>
    <property type="gene ID" value="ENSOABG00000027601.1"/>
</dbReference>
<organism evidence="2 3">
    <name type="scientific">Oreochromis aureus</name>
    <name type="common">Israeli tilapia</name>
    <name type="synonym">Chromis aureus</name>
    <dbReference type="NCBI Taxonomy" id="47969"/>
    <lineage>
        <taxon>Eukaryota</taxon>
        <taxon>Metazoa</taxon>
        <taxon>Chordata</taxon>
        <taxon>Craniata</taxon>
        <taxon>Vertebrata</taxon>
        <taxon>Euteleostomi</taxon>
        <taxon>Actinopterygii</taxon>
        <taxon>Neopterygii</taxon>
        <taxon>Teleostei</taxon>
        <taxon>Neoteleostei</taxon>
        <taxon>Acanthomorphata</taxon>
        <taxon>Ovalentaria</taxon>
        <taxon>Cichlomorphae</taxon>
        <taxon>Cichliformes</taxon>
        <taxon>Cichlidae</taxon>
        <taxon>African cichlids</taxon>
        <taxon>Pseudocrenilabrinae</taxon>
        <taxon>Oreochromini</taxon>
        <taxon>Oreochromis</taxon>
    </lineage>
</organism>
<reference evidence="2" key="2">
    <citation type="submission" date="2025-08" db="UniProtKB">
        <authorList>
            <consortium name="Ensembl"/>
        </authorList>
    </citation>
    <scope>IDENTIFICATION</scope>
</reference>
<evidence type="ECO:0000256" key="1">
    <source>
        <dbReference type="SAM" id="MobiDB-lite"/>
    </source>
</evidence>